<dbReference type="Proteomes" id="UP000185860">
    <property type="component" value="Unassembled WGS sequence"/>
</dbReference>
<evidence type="ECO:0000256" key="1">
    <source>
        <dbReference type="ARBA" id="ARBA00000971"/>
    </source>
</evidence>
<dbReference type="PANTHER" id="PTHR47245">
    <property type="entry name" value="PEPTIDYLPROLYL ISOMERASE"/>
    <property type="match status" value="1"/>
</dbReference>
<dbReference type="EC" id="5.2.1.8" evidence="2"/>
<dbReference type="InterPro" id="IPR046357">
    <property type="entry name" value="PPIase_dom_sf"/>
</dbReference>
<evidence type="ECO:0000259" key="7">
    <source>
        <dbReference type="PROSITE" id="PS50198"/>
    </source>
</evidence>
<gene>
    <name evidence="8" type="ORF">NIES2119_00640</name>
</gene>
<keyword evidence="5 6" id="KW-0413">Isomerase</keyword>
<dbReference type="InterPro" id="IPR000297">
    <property type="entry name" value="PPIase_PpiC"/>
</dbReference>
<evidence type="ECO:0000256" key="3">
    <source>
        <dbReference type="ARBA" id="ARBA00022729"/>
    </source>
</evidence>
<dbReference type="PANTHER" id="PTHR47245:SF1">
    <property type="entry name" value="FOLDASE PROTEIN PRSA"/>
    <property type="match status" value="1"/>
</dbReference>
<name>A0A1U7ITP5_9CYAN</name>
<dbReference type="SUPFAM" id="SSF109998">
    <property type="entry name" value="Triger factor/SurA peptide-binding domain-like"/>
    <property type="match status" value="1"/>
</dbReference>
<dbReference type="InterPro" id="IPR050245">
    <property type="entry name" value="PrsA_foldase"/>
</dbReference>
<evidence type="ECO:0000256" key="5">
    <source>
        <dbReference type="ARBA" id="ARBA00023235"/>
    </source>
</evidence>
<evidence type="ECO:0000256" key="4">
    <source>
        <dbReference type="ARBA" id="ARBA00023110"/>
    </source>
</evidence>
<dbReference type="OrthoDB" id="530022at2"/>
<sequence length="251" mass="29091">MSQVITITNEDILQQVKLSYKIPEIIEQIVNRQIITTAANEAGITVETEELQETANKFRFMNKLLGADETWKWLNKHSLSLDDFEEIVHYTVLSGKLTAHLFADKVEPYFYEHQLDYASAVIYEMVVDDEDLATELFYAITEEEMSFYEVAQQYIQDVELRRKGGYRGIVQRQEMKPEISAAVFAATPPQMLKPILTSKGVHLILVEEIIQPKLDEKVRLEIISSLFAEWLNREFEKVEIVSKLELNNKID</sequence>
<dbReference type="InterPro" id="IPR027304">
    <property type="entry name" value="Trigger_fact/SurA_dom_sf"/>
</dbReference>
<dbReference type="Gene3D" id="1.10.4030.10">
    <property type="entry name" value="Porin chaperone SurA, peptide-binding domain"/>
    <property type="match status" value="1"/>
</dbReference>
<evidence type="ECO:0000256" key="6">
    <source>
        <dbReference type="PROSITE-ProRule" id="PRU00278"/>
    </source>
</evidence>
<dbReference type="STRING" id="454136.NIES2119_00640"/>
<dbReference type="AlphaFoldDB" id="A0A1U7ITP5"/>
<dbReference type="Gene3D" id="3.10.50.40">
    <property type="match status" value="1"/>
</dbReference>
<dbReference type="SUPFAM" id="SSF54534">
    <property type="entry name" value="FKBP-like"/>
    <property type="match status" value="1"/>
</dbReference>
<evidence type="ECO:0000256" key="2">
    <source>
        <dbReference type="ARBA" id="ARBA00013194"/>
    </source>
</evidence>
<feature type="domain" description="PpiC" evidence="7">
    <location>
        <begin position="117"/>
        <end position="208"/>
    </location>
</feature>
<dbReference type="EMBL" id="MRCE01000001">
    <property type="protein sequence ID" value="OKH40854.1"/>
    <property type="molecule type" value="Genomic_DNA"/>
</dbReference>
<reference evidence="8 9" key="1">
    <citation type="submission" date="2016-11" db="EMBL/GenBank/DDBJ databases">
        <title>Draft Genome Sequences of Nine Cyanobacterial Strains from Diverse Habitats.</title>
        <authorList>
            <person name="Zhu T."/>
            <person name="Hou S."/>
            <person name="Lu X."/>
            <person name="Hess W.R."/>
        </authorList>
    </citation>
    <scope>NUCLEOTIDE SEQUENCE [LARGE SCALE GENOMIC DNA]</scope>
    <source>
        <strain evidence="8 9">IAM M-71</strain>
    </source>
</reference>
<dbReference type="PROSITE" id="PS50198">
    <property type="entry name" value="PPIC_PPIASE_2"/>
    <property type="match status" value="1"/>
</dbReference>
<organism evidence="8 9">
    <name type="scientific">[Phormidium ambiguum] IAM M-71</name>
    <dbReference type="NCBI Taxonomy" id="454136"/>
    <lineage>
        <taxon>Bacteria</taxon>
        <taxon>Bacillati</taxon>
        <taxon>Cyanobacteriota</taxon>
        <taxon>Cyanophyceae</taxon>
        <taxon>Oscillatoriophycideae</taxon>
        <taxon>Aerosakkonematales</taxon>
        <taxon>Aerosakkonemataceae</taxon>
        <taxon>Floridanema</taxon>
    </lineage>
</organism>
<dbReference type="RefSeq" id="WP_073591528.1">
    <property type="nucleotide sequence ID" value="NZ_MRCE01000001.1"/>
</dbReference>
<dbReference type="Pfam" id="PF00639">
    <property type="entry name" value="Rotamase"/>
    <property type="match status" value="1"/>
</dbReference>
<proteinExistence type="predicted"/>
<accession>A0A1U7ITP5</accession>
<comment type="caution">
    <text evidence="8">The sequence shown here is derived from an EMBL/GenBank/DDBJ whole genome shotgun (WGS) entry which is preliminary data.</text>
</comment>
<evidence type="ECO:0000313" key="9">
    <source>
        <dbReference type="Proteomes" id="UP000185860"/>
    </source>
</evidence>
<keyword evidence="3" id="KW-0732">Signal</keyword>
<comment type="catalytic activity">
    <reaction evidence="1">
        <text>[protein]-peptidylproline (omega=180) = [protein]-peptidylproline (omega=0)</text>
        <dbReference type="Rhea" id="RHEA:16237"/>
        <dbReference type="Rhea" id="RHEA-COMP:10747"/>
        <dbReference type="Rhea" id="RHEA-COMP:10748"/>
        <dbReference type="ChEBI" id="CHEBI:83833"/>
        <dbReference type="ChEBI" id="CHEBI:83834"/>
        <dbReference type="EC" id="5.2.1.8"/>
    </reaction>
</comment>
<evidence type="ECO:0000313" key="8">
    <source>
        <dbReference type="EMBL" id="OKH40854.1"/>
    </source>
</evidence>
<keyword evidence="4 6" id="KW-0697">Rotamase</keyword>
<dbReference type="GO" id="GO:0003755">
    <property type="term" value="F:peptidyl-prolyl cis-trans isomerase activity"/>
    <property type="evidence" value="ECO:0007669"/>
    <property type="project" value="UniProtKB-KW"/>
</dbReference>
<protein>
    <recommendedName>
        <fullName evidence="2">peptidylprolyl isomerase</fullName>
        <ecNumber evidence="2">5.2.1.8</ecNumber>
    </recommendedName>
</protein>